<keyword evidence="5" id="KW-0457">Lysine biosynthesis</keyword>
<evidence type="ECO:0000256" key="2">
    <source>
        <dbReference type="ARBA" id="ARBA00022605"/>
    </source>
</evidence>
<feature type="domain" description="Orn/DAP/Arg decarboxylase 2 N-terminal" evidence="14">
    <location>
        <begin position="103"/>
        <end position="349"/>
    </location>
</feature>
<comment type="catalytic activity">
    <reaction evidence="7">
        <text>meso-2,6-diaminopimelate + H(+) = L-lysine + CO2</text>
        <dbReference type="Rhea" id="RHEA:15101"/>
        <dbReference type="ChEBI" id="CHEBI:15378"/>
        <dbReference type="ChEBI" id="CHEBI:16526"/>
        <dbReference type="ChEBI" id="CHEBI:32551"/>
        <dbReference type="ChEBI" id="CHEBI:57791"/>
        <dbReference type="EC" id="4.1.1.20"/>
    </reaction>
</comment>
<dbReference type="FunFam" id="2.40.37.10:FF:000003">
    <property type="entry name" value="Diaminopimelate decarboxylase"/>
    <property type="match status" value="1"/>
</dbReference>
<comment type="function">
    <text evidence="8">Specifically catalyzes the decarboxylation of meso-diaminopimelate (meso-DAP) to L-lysine.</text>
</comment>
<keyword evidence="3" id="KW-0210">Decarboxylase</keyword>
<feature type="modified residue" description="N6-(pyridoxal phosphate)lysine" evidence="12">
    <location>
        <position position="127"/>
    </location>
</feature>
<sequence length="486" mass="53658">MAASNFLSHQTPKTLPSKSPYLFPNPFSTNHILPFKFKHISKNLSLRALSPNAVLSTSEPKTQKFEHCFAKSNDGFLYCEGVKVEEIMEVVEKRPFYLYSKPQITRNVEAYKDALEGLNSVIGYAIKANNNLKILEHLQGLGCGAVLVSGNELKLALRAGFDPTRCVFNGNGKIVEDLVLAAQEGVFVNIDSEFDLENIVAAARIAGKKVNVLLRINPDVDPQVHPYVATGNKNSKFGIRNEKLQWFLDAVKAHPKELKLVGAHCHLGSTITKVDIFRDAAVLMVNFIDEIRSQGFEIDYLNIGGGLGIDYYHTGAVLPTPRDLIDTVRELVLSRNLNLIIEPGRSLIANTCCFVNHVTGVKSNGSKNFIVIDGSMAELIRPSLYGAYQHIELVSPSPSDAELSTFDVVGPVCESADFLGKDRELPTPSKGDGLVVHDAGAYCMSMASTYNLKMRPPEYWVEDDGSVSKIRHAETFEDHLRFFEGL</sequence>
<dbReference type="InterPro" id="IPR029066">
    <property type="entry name" value="PLP-binding_barrel"/>
</dbReference>
<evidence type="ECO:0000259" key="14">
    <source>
        <dbReference type="Pfam" id="PF02784"/>
    </source>
</evidence>
<dbReference type="InterPro" id="IPR002986">
    <property type="entry name" value="DAP_deCOOHase_LysA"/>
</dbReference>
<dbReference type="PRINTS" id="PR01181">
    <property type="entry name" value="DAPDCRBXLASE"/>
</dbReference>
<dbReference type="PRINTS" id="PR01179">
    <property type="entry name" value="ODADCRBXLASE"/>
</dbReference>
<dbReference type="Gene3D" id="2.40.37.10">
    <property type="entry name" value="Lyase, Ornithine Decarboxylase, Chain A, domain 1"/>
    <property type="match status" value="1"/>
</dbReference>
<dbReference type="PROSITE" id="PS00878">
    <property type="entry name" value="ODR_DC_2_1"/>
    <property type="match status" value="1"/>
</dbReference>
<dbReference type="CDD" id="cd06828">
    <property type="entry name" value="PLPDE_III_DapDC"/>
    <property type="match status" value="1"/>
</dbReference>
<dbReference type="InterPro" id="IPR022643">
    <property type="entry name" value="De-COase2_C"/>
</dbReference>
<evidence type="ECO:0000259" key="13">
    <source>
        <dbReference type="Pfam" id="PF00278"/>
    </source>
</evidence>
<evidence type="ECO:0000256" key="4">
    <source>
        <dbReference type="ARBA" id="ARBA00022898"/>
    </source>
</evidence>
<dbReference type="PANTHER" id="PTHR43727">
    <property type="entry name" value="DIAMINOPIMELATE DECARBOXYLASE"/>
    <property type="match status" value="1"/>
</dbReference>
<dbReference type="HAMAP" id="MF_02120">
    <property type="entry name" value="LysA"/>
    <property type="match status" value="1"/>
</dbReference>
<evidence type="ECO:0000256" key="5">
    <source>
        <dbReference type="ARBA" id="ARBA00023154"/>
    </source>
</evidence>
<dbReference type="InterPro" id="IPR000183">
    <property type="entry name" value="Orn/DAP/Arg_de-COase"/>
</dbReference>
<dbReference type="NCBIfam" id="TIGR01048">
    <property type="entry name" value="lysA"/>
    <property type="match status" value="1"/>
</dbReference>
<dbReference type="SUPFAM" id="SSF50621">
    <property type="entry name" value="Alanine racemase C-terminal domain-like"/>
    <property type="match status" value="1"/>
</dbReference>
<dbReference type="InterPro" id="IPR022657">
    <property type="entry name" value="De-COase2_CS"/>
</dbReference>
<comment type="similarity">
    <text evidence="10">Belongs to the Orn/Lys/Arg decarboxylase class-II family. LysA subfamily.</text>
</comment>
<evidence type="ECO:0000256" key="11">
    <source>
        <dbReference type="ARBA" id="ARBA00066427"/>
    </source>
</evidence>
<evidence type="ECO:0000256" key="12">
    <source>
        <dbReference type="PIRSR" id="PIRSR600183-50"/>
    </source>
</evidence>
<dbReference type="PANTHER" id="PTHR43727:SF2">
    <property type="entry name" value="GROUP IV DECARBOXYLASE"/>
    <property type="match status" value="1"/>
</dbReference>
<dbReference type="FunFam" id="3.20.20.10:FF:000003">
    <property type="entry name" value="Diaminopimelate decarboxylase"/>
    <property type="match status" value="1"/>
</dbReference>
<evidence type="ECO:0000256" key="9">
    <source>
        <dbReference type="ARBA" id="ARBA00060643"/>
    </source>
</evidence>
<proteinExistence type="inferred from homology"/>
<evidence type="ECO:0000256" key="10">
    <source>
        <dbReference type="ARBA" id="ARBA00060983"/>
    </source>
</evidence>
<evidence type="ECO:0000256" key="3">
    <source>
        <dbReference type="ARBA" id="ARBA00022793"/>
    </source>
</evidence>
<comment type="caution">
    <text evidence="15">The sequence shown here is derived from an EMBL/GenBank/DDBJ whole genome shotgun (WGS) entry which is preliminary data.</text>
</comment>
<protein>
    <recommendedName>
        <fullName evidence="11">diaminopimelate decarboxylase</fullName>
        <ecNumber evidence="11">4.1.1.20</ecNumber>
    </recommendedName>
</protein>
<dbReference type="EMBL" id="JAVIJP010000006">
    <property type="protein sequence ID" value="KAL3651842.1"/>
    <property type="molecule type" value="Genomic_DNA"/>
</dbReference>
<dbReference type="EC" id="4.1.1.20" evidence="11"/>
<dbReference type="InterPro" id="IPR009006">
    <property type="entry name" value="Ala_racemase/Decarboxylase_C"/>
</dbReference>
<name>A0ABD3EC41_9LAMI</name>
<comment type="cofactor">
    <cofactor evidence="1 12">
        <name>pyridoxal 5'-phosphate</name>
        <dbReference type="ChEBI" id="CHEBI:597326"/>
    </cofactor>
</comment>
<evidence type="ECO:0000256" key="6">
    <source>
        <dbReference type="ARBA" id="ARBA00023239"/>
    </source>
</evidence>
<evidence type="ECO:0000313" key="15">
    <source>
        <dbReference type="EMBL" id="KAL3651842.1"/>
    </source>
</evidence>
<dbReference type="InterPro" id="IPR022644">
    <property type="entry name" value="De-COase2_N"/>
</dbReference>
<gene>
    <name evidence="15" type="primary">LYSA1</name>
    <name evidence="15" type="ORF">CASFOL_004844</name>
</gene>
<dbReference type="InterPro" id="IPR022653">
    <property type="entry name" value="De-COase2_pyr-phos_BS"/>
</dbReference>
<accession>A0ABD3EC41</accession>
<evidence type="ECO:0000256" key="1">
    <source>
        <dbReference type="ARBA" id="ARBA00001933"/>
    </source>
</evidence>
<reference evidence="16" key="1">
    <citation type="journal article" date="2024" name="IScience">
        <title>Strigolactones Initiate the Formation of Haustorium-like Structures in Castilleja.</title>
        <authorList>
            <person name="Buerger M."/>
            <person name="Peterson D."/>
            <person name="Chory J."/>
        </authorList>
    </citation>
    <scope>NUCLEOTIDE SEQUENCE [LARGE SCALE GENOMIC DNA]</scope>
</reference>
<dbReference type="PROSITE" id="PS00879">
    <property type="entry name" value="ODR_DC_2_2"/>
    <property type="match status" value="1"/>
</dbReference>
<dbReference type="GO" id="GO:0008836">
    <property type="term" value="F:diaminopimelate decarboxylase activity"/>
    <property type="evidence" value="ECO:0007669"/>
    <property type="project" value="UniProtKB-EC"/>
</dbReference>
<evidence type="ECO:0000256" key="8">
    <source>
        <dbReference type="ARBA" id="ARBA00053571"/>
    </source>
</evidence>
<keyword evidence="6 15" id="KW-0456">Lyase</keyword>
<keyword evidence="4 12" id="KW-0663">Pyridoxal phosphate</keyword>
<feature type="active site" description="Proton donor" evidence="12">
    <location>
        <position position="413"/>
    </location>
</feature>
<organism evidence="15 16">
    <name type="scientific">Castilleja foliolosa</name>
    <dbReference type="NCBI Taxonomy" id="1961234"/>
    <lineage>
        <taxon>Eukaryota</taxon>
        <taxon>Viridiplantae</taxon>
        <taxon>Streptophyta</taxon>
        <taxon>Embryophyta</taxon>
        <taxon>Tracheophyta</taxon>
        <taxon>Spermatophyta</taxon>
        <taxon>Magnoliopsida</taxon>
        <taxon>eudicotyledons</taxon>
        <taxon>Gunneridae</taxon>
        <taxon>Pentapetalae</taxon>
        <taxon>asterids</taxon>
        <taxon>lamiids</taxon>
        <taxon>Lamiales</taxon>
        <taxon>Orobanchaceae</taxon>
        <taxon>Pedicularideae</taxon>
        <taxon>Castillejinae</taxon>
        <taxon>Castilleja</taxon>
    </lineage>
</organism>
<evidence type="ECO:0000313" key="16">
    <source>
        <dbReference type="Proteomes" id="UP001632038"/>
    </source>
</evidence>
<keyword evidence="2" id="KW-0028">Amino-acid biosynthesis</keyword>
<dbReference type="Pfam" id="PF00278">
    <property type="entry name" value="Orn_DAP_Arg_deC"/>
    <property type="match status" value="1"/>
</dbReference>
<dbReference type="Gene3D" id="3.20.20.10">
    <property type="entry name" value="Alanine racemase"/>
    <property type="match status" value="1"/>
</dbReference>
<dbReference type="Pfam" id="PF02784">
    <property type="entry name" value="Orn_Arg_deC_N"/>
    <property type="match status" value="1"/>
</dbReference>
<dbReference type="AlphaFoldDB" id="A0ABD3EC41"/>
<evidence type="ECO:0000256" key="7">
    <source>
        <dbReference type="ARBA" id="ARBA00050464"/>
    </source>
</evidence>
<dbReference type="SUPFAM" id="SSF51419">
    <property type="entry name" value="PLP-binding barrel"/>
    <property type="match status" value="1"/>
</dbReference>
<keyword evidence="16" id="KW-1185">Reference proteome</keyword>
<dbReference type="Proteomes" id="UP001632038">
    <property type="component" value="Unassembled WGS sequence"/>
</dbReference>
<comment type="pathway">
    <text evidence="9">Amino-acid biosynthesis; L-lysine biosynthesis via DAP pathway; L-lysine from DL-2,6-diaminopimelate: step 1/1.</text>
</comment>
<feature type="domain" description="Orn/DAP/Arg decarboxylase 2 C-terminal" evidence="13">
    <location>
        <begin position="97"/>
        <end position="440"/>
    </location>
</feature>
<dbReference type="GO" id="GO:0009085">
    <property type="term" value="P:lysine biosynthetic process"/>
    <property type="evidence" value="ECO:0007669"/>
    <property type="project" value="UniProtKB-KW"/>
</dbReference>